<gene>
    <name evidence="8" type="ORF">B0T18DRAFT_325338</name>
</gene>
<dbReference type="EMBL" id="JAUKUD010000004">
    <property type="protein sequence ID" value="KAK0746749.1"/>
    <property type="molecule type" value="Genomic_DNA"/>
</dbReference>
<feature type="repeat" description="WD" evidence="7">
    <location>
        <begin position="13"/>
        <end position="46"/>
    </location>
</feature>
<evidence type="ECO:0000256" key="1">
    <source>
        <dbReference type="ARBA" id="ARBA00022574"/>
    </source>
</evidence>
<dbReference type="InterPro" id="IPR019775">
    <property type="entry name" value="WD40_repeat_CS"/>
</dbReference>
<dbReference type="PROSITE" id="PS50082">
    <property type="entry name" value="WD_REPEATS_2"/>
    <property type="match status" value="2"/>
</dbReference>
<comment type="similarity">
    <text evidence="4">Belongs to the WD repeat ASA1 family.</text>
</comment>
<accession>A0AA40EWA2</accession>
<evidence type="ECO:0000256" key="6">
    <source>
        <dbReference type="ARBA" id="ARBA00040563"/>
    </source>
</evidence>
<evidence type="ECO:0000313" key="8">
    <source>
        <dbReference type="EMBL" id="KAK0746749.1"/>
    </source>
</evidence>
<dbReference type="InterPro" id="IPR015943">
    <property type="entry name" value="WD40/YVTN_repeat-like_dom_sf"/>
</dbReference>
<keyword evidence="1 7" id="KW-0853">WD repeat</keyword>
<dbReference type="PANTHER" id="PTHR19854:SF1">
    <property type="entry name" value="GUANINE NUCLEOTIDE-BINDING PROTEIN SUBUNIT BETA-LIKE PROTEIN 1"/>
    <property type="match status" value="1"/>
</dbReference>
<proteinExistence type="inferred from homology"/>
<organism evidence="8 9">
    <name type="scientific">Schizothecium vesticola</name>
    <dbReference type="NCBI Taxonomy" id="314040"/>
    <lineage>
        <taxon>Eukaryota</taxon>
        <taxon>Fungi</taxon>
        <taxon>Dikarya</taxon>
        <taxon>Ascomycota</taxon>
        <taxon>Pezizomycotina</taxon>
        <taxon>Sordariomycetes</taxon>
        <taxon>Sordariomycetidae</taxon>
        <taxon>Sordariales</taxon>
        <taxon>Schizotheciaceae</taxon>
        <taxon>Schizothecium</taxon>
    </lineage>
</organism>
<reference evidence="8" key="1">
    <citation type="submission" date="2023-06" db="EMBL/GenBank/DDBJ databases">
        <title>Genome-scale phylogeny and comparative genomics of the fungal order Sordariales.</title>
        <authorList>
            <consortium name="Lawrence Berkeley National Laboratory"/>
            <person name="Hensen N."/>
            <person name="Bonometti L."/>
            <person name="Westerberg I."/>
            <person name="Brannstrom I.O."/>
            <person name="Guillou S."/>
            <person name="Cros-Aarteil S."/>
            <person name="Calhoun S."/>
            <person name="Haridas S."/>
            <person name="Kuo A."/>
            <person name="Mondo S."/>
            <person name="Pangilinan J."/>
            <person name="Riley R."/>
            <person name="LaButti K."/>
            <person name="Andreopoulos B."/>
            <person name="Lipzen A."/>
            <person name="Chen C."/>
            <person name="Yanf M."/>
            <person name="Daum C."/>
            <person name="Ng V."/>
            <person name="Clum A."/>
            <person name="Steindorff A."/>
            <person name="Ohm R."/>
            <person name="Martin F."/>
            <person name="Silar P."/>
            <person name="Natvig D."/>
            <person name="Lalanne C."/>
            <person name="Gautier V."/>
            <person name="Ament-velasquez S.L."/>
            <person name="Kruys A."/>
            <person name="Hutchinson M.I."/>
            <person name="Powell A.J."/>
            <person name="Barry K."/>
            <person name="Miller A.N."/>
            <person name="Grigoriev I.V."/>
            <person name="Debuchy R."/>
            <person name="Gladieux P."/>
            <person name="Thoren M.H."/>
            <person name="Johannesson H."/>
        </authorList>
    </citation>
    <scope>NUCLEOTIDE SEQUENCE</scope>
    <source>
        <strain evidence="8">SMH3187-1</strain>
    </source>
</reference>
<dbReference type="InterPro" id="IPR036322">
    <property type="entry name" value="WD40_repeat_dom_sf"/>
</dbReference>
<name>A0AA40EWA2_9PEZI</name>
<feature type="repeat" description="WD" evidence="7">
    <location>
        <begin position="402"/>
        <end position="421"/>
    </location>
</feature>
<evidence type="ECO:0000256" key="5">
    <source>
        <dbReference type="ARBA" id="ARBA00038749"/>
    </source>
</evidence>
<dbReference type="AlphaFoldDB" id="A0AA40EWA2"/>
<dbReference type="SUPFAM" id="SSF50978">
    <property type="entry name" value="WD40 repeat-like"/>
    <property type="match status" value="1"/>
</dbReference>
<dbReference type="PANTHER" id="PTHR19854">
    <property type="entry name" value="TRANSDUCIN BETA-LIKE 3"/>
    <property type="match status" value="1"/>
</dbReference>
<evidence type="ECO:0000256" key="3">
    <source>
        <dbReference type="ARBA" id="ARBA00037338"/>
    </source>
</evidence>
<sequence>MTEKGPAHPKSILRGHKTSVHAAAFIRGNERLLTGDSDGFVIVWDLTILRPRAVWQAHNGAILGFSSWGPDRIITHGRDNKLIVWKLGVADESALSTTLPLDSSPEPRPKPWILYMLSINTMNFCSFSHCPASPHDADPTPDLLVAVPNTLFSEAVDIFHLPTQERRHTIRLEDKGGMVMALALLHLHSTLTLAAGYENGVVATAQLPPGTTGWTTTYHVQPHSQPVLSLSLSPRHDYFLTSSADALLIKHPLPSPGCVLSADTTTKTATIADDPTSAILGPKPQTTTTTTVQAPLAVLNTRHAGQQALAVRSDGRIFATAGWDARVRVYAPQGAMREVAVLKWHQAGCYALAVADVGPPPSPSSGGQAGGEAGEGAGSSVVMVKGKGELSVREKRVRQAKEGHWIAAGSKDGKVSLWDIY</sequence>
<protein>
    <recommendedName>
        <fullName evidence="6">ASTRA-associated protein 1</fullName>
    </recommendedName>
</protein>
<dbReference type="SMART" id="SM00320">
    <property type="entry name" value="WD40"/>
    <property type="match status" value="5"/>
</dbReference>
<dbReference type="Pfam" id="PF00400">
    <property type="entry name" value="WD40"/>
    <property type="match status" value="4"/>
</dbReference>
<dbReference type="PROSITE" id="PS00678">
    <property type="entry name" value="WD_REPEATS_1"/>
    <property type="match status" value="2"/>
</dbReference>
<keyword evidence="9" id="KW-1185">Reference proteome</keyword>
<dbReference type="PROSITE" id="PS50294">
    <property type="entry name" value="WD_REPEATS_REGION"/>
    <property type="match status" value="1"/>
</dbReference>
<comment type="caution">
    <text evidence="8">The sequence shown here is derived from an EMBL/GenBank/DDBJ whole genome shotgun (WGS) entry which is preliminary data.</text>
</comment>
<comment type="function">
    <text evidence="3">Component of the ASTRA complex involved in chromatin remodeling.</text>
</comment>
<evidence type="ECO:0000256" key="4">
    <source>
        <dbReference type="ARBA" id="ARBA00037931"/>
    </source>
</evidence>
<dbReference type="InterPro" id="IPR001680">
    <property type="entry name" value="WD40_rpt"/>
</dbReference>
<dbReference type="Gene3D" id="2.130.10.10">
    <property type="entry name" value="YVTN repeat-like/Quinoprotein amine dehydrogenase"/>
    <property type="match status" value="3"/>
</dbReference>
<keyword evidence="2" id="KW-0677">Repeat</keyword>
<dbReference type="Proteomes" id="UP001172155">
    <property type="component" value="Unassembled WGS sequence"/>
</dbReference>
<evidence type="ECO:0000313" key="9">
    <source>
        <dbReference type="Proteomes" id="UP001172155"/>
    </source>
</evidence>
<evidence type="ECO:0000256" key="7">
    <source>
        <dbReference type="PROSITE-ProRule" id="PRU00221"/>
    </source>
</evidence>
<evidence type="ECO:0000256" key="2">
    <source>
        <dbReference type="ARBA" id="ARBA00022737"/>
    </source>
</evidence>
<comment type="subunit">
    <text evidence="5">Component of the ASTRA chromatin remodeling machinery complex.</text>
</comment>